<reference evidence="2 3" key="1">
    <citation type="submission" date="2024-02" db="EMBL/GenBank/DDBJ databases">
        <authorList>
            <person name="Chen Y."/>
            <person name="Shah S."/>
            <person name="Dougan E. K."/>
            <person name="Thang M."/>
            <person name="Chan C."/>
        </authorList>
    </citation>
    <scope>NUCLEOTIDE SEQUENCE [LARGE SCALE GENOMIC DNA]</scope>
</reference>
<comment type="caution">
    <text evidence="2">The sequence shown here is derived from an EMBL/GenBank/DDBJ whole genome shotgun (WGS) entry which is preliminary data.</text>
</comment>
<keyword evidence="1" id="KW-0732">Signal</keyword>
<evidence type="ECO:0000313" key="3">
    <source>
        <dbReference type="Proteomes" id="UP001642464"/>
    </source>
</evidence>
<feature type="chain" id="PRO_5046571424" evidence="1">
    <location>
        <begin position="22"/>
        <end position="169"/>
    </location>
</feature>
<gene>
    <name evidence="2" type="ORF">SCF082_LOCUS44346</name>
</gene>
<proteinExistence type="predicted"/>
<sequence length="169" mass="19093">LPFKHILALATWLSLGTPAEPLQWDTLLSSWPWTTSRTLLKIGSDQASKAKQEKQSTSHEVLLQDPARRPMACPRRSCPARTSAIIISCPDEAAYRAPHLRRGLWCIQNAMNRNLRNTGDLILLEELFPNAPGSTRHEEGGGLLRQVARSSEALFNRNRLLQRSQEVYR</sequence>
<dbReference type="EMBL" id="CAXAMM010040618">
    <property type="protein sequence ID" value="CAK9094336.1"/>
    <property type="molecule type" value="Genomic_DNA"/>
</dbReference>
<evidence type="ECO:0000313" key="2">
    <source>
        <dbReference type="EMBL" id="CAK9094336.1"/>
    </source>
</evidence>
<evidence type="ECO:0000256" key="1">
    <source>
        <dbReference type="SAM" id="SignalP"/>
    </source>
</evidence>
<accession>A0ABP0R1B1</accession>
<feature type="non-terminal residue" evidence="2">
    <location>
        <position position="1"/>
    </location>
</feature>
<feature type="signal peptide" evidence="1">
    <location>
        <begin position="1"/>
        <end position="21"/>
    </location>
</feature>
<keyword evidence="3" id="KW-1185">Reference proteome</keyword>
<name>A0ABP0R1B1_9DINO</name>
<protein>
    <submittedName>
        <fullName evidence="2">Uncharacterized protein</fullName>
    </submittedName>
</protein>
<organism evidence="2 3">
    <name type="scientific">Durusdinium trenchii</name>
    <dbReference type="NCBI Taxonomy" id="1381693"/>
    <lineage>
        <taxon>Eukaryota</taxon>
        <taxon>Sar</taxon>
        <taxon>Alveolata</taxon>
        <taxon>Dinophyceae</taxon>
        <taxon>Suessiales</taxon>
        <taxon>Symbiodiniaceae</taxon>
        <taxon>Durusdinium</taxon>
    </lineage>
</organism>
<dbReference type="Proteomes" id="UP001642464">
    <property type="component" value="Unassembled WGS sequence"/>
</dbReference>